<evidence type="ECO:0000256" key="8">
    <source>
        <dbReference type="ARBA" id="ARBA00039401"/>
    </source>
</evidence>
<dbReference type="InterPro" id="IPR050351">
    <property type="entry name" value="BphY/WalK/GraS-like"/>
</dbReference>
<dbReference type="STRING" id="1125712.HMPREF1316_1253"/>
<evidence type="ECO:0000313" key="10">
    <source>
        <dbReference type="EMBL" id="ERL06345.1"/>
    </source>
</evidence>
<evidence type="ECO:0000256" key="3">
    <source>
        <dbReference type="ARBA" id="ARBA00012438"/>
    </source>
</evidence>
<evidence type="ECO:0000256" key="6">
    <source>
        <dbReference type="ARBA" id="ARBA00022777"/>
    </source>
</evidence>
<dbReference type="Pfam" id="PF00512">
    <property type="entry name" value="HisKA"/>
    <property type="match status" value="1"/>
</dbReference>
<dbReference type="Gene3D" id="1.10.287.130">
    <property type="match status" value="1"/>
</dbReference>
<dbReference type="GO" id="GO:0030295">
    <property type="term" value="F:protein kinase activator activity"/>
    <property type="evidence" value="ECO:0007669"/>
    <property type="project" value="TreeGrafter"/>
</dbReference>
<evidence type="ECO:0000256" key="4">
    <source>
        <dbReference type="ARBA" id="ARBA00022553"/>
    </source>
</evidence>
<dbReference type="PANTHER" id="PTHR42878">
    <property type="entry name" value="TWO-COMPONENT HISTIDINE KINASE"/>
    <property type="match status" value="1"/>
</dbReference>
<proteinExistence type="predicted"/>
<dbReference type="GO" id="GO:0000156">
    <property type="term" value="F:phosphorelay response regulator activity"/>
    <property type="evidence" value="ECO:0007669"/>
    <property type="project" value="TreeGrafter"/>
</dbReference>
<dbReference type="CDD" id="cd00082">
    <property type="entry name" value="HisKA"/>
    <property type="match status" value="1"/>
</dbReference>
<protein>
    <recommendedName>
        <fullName evidence="8">Sensor-like histidine kinase SenX3</fullName>
        <ecNumber evidence="3">2.7.13.3</ecNumber>
    </recommendedName>
</protein>
<evidence type="ECO:0000256" key="1">
    <source>
        <dbReference type="ARBA" id="ARBA00000085"/>
    </source>
</evidence>
<sequence length="299" mass="32370">MILAVVIGVALGATLAALAYERELGHMARLLRSRDERSNNRLTVHGPSPTARRLAEDMNDKLDVLQHERVEAQRREHAFRRDLASLSHDIRTPLAGAKGYLQLAGDEANEVSRGRDVDAAMRSIDGTRALLDQLFSYTKASDPDLRLELEPIGLAPMAAEVLMAHYPEFERRGWEPIVLLEEDGAGVTRVLADATSLRRVFDNLTANALRHGSGAPTITQDGPTITFSNPIPDDADIDPARLFGRFYRADGARGGRGSGLGLSIAAALVQAMGGKIDAHLDDAADGRKALAIRVRLTTA</sequence>
<dbReference type="PROSITE" id="PS50109">
    <property type="entry name" value="HIS_KIN"/>
    <property type="match status" value="1"/>
</dbReference>
<dbReference type="SUPFAM" id="SSF55874">
    <property type="entry name" value="ATPase domain of HSP90 chaperone/DNA topoisomerase II/histidine kinase"/>
    <property type="match status" value="1"/>
</dbReference>
<keyword evidence="5" id="KW-0808">Transferase</keyword>
<dbReference type="InterPro" id="IPR005467">
    <property type="entry name" value="His_kinase_dom"/>
</dbReference>
<dbReference type="SUPFAM" id="SSF47384">
    <property type="entry name" value="Homodimeric domain of signal transducing histidine kinase"/>
    <property type="match status" value="1"/>
</dbReference>
<dbReference type="InterPro" id="IPR036890">
    <property type="entry name" value="HATPase_C_sf"/>
</dbReference>
<evidence type="ECO:0000259" key="9">
    <source>
        <dbReference type="PROSITE" id="PS50109"/>
    </source>
</evidence>
<dbReference type="GO" id="GO:0000155">
    <property type="term" value="F:phosphorelay sensor kinase activity"/>
    <property type="evidence" value="ECO:0007669"/>
    <property type="project" value="InterPro"/>
</dbReference>
<dbReference type="PRINTS" id="PR00344">
    <property type="entry name" value="BCTRLSENSOR"/>
</dbReference>
<dbReference type="InterPro" id="IPR036097">
    <property type="entry name" value="HisK_dim/P_sf"/>
</dbReference>
<dbReference type="AlphaFoldDB" id="U2TIR6"/>
<dbReference type="Proteomes" id="UP000016638">
    <property type="component" value="Unassembled WGS sequence"/>
</dbReference>
<evidence type="ECO:0000256" key="5">
    <source>
        <dbReference type="ARBA" id="ARBA00022679"/>
    </source>
</evidence>
<comment type="catalytic activity">
    <reaction evidence="1">
        <text>ATP + protein L-histidine = ADP + protein N-phospho-L-histidine.</text>
        <dbReference type="EC" id="2.7.13.3"/>
    </reaction>
</comment>
<dbReference type="GO" id="GO:0005886">
    <property type="term" value="C:plasma membrane"/>
    <property type="evidence" value="ECO:0007669"/>
    <property type="project" value="UniProtKB-SubCell"/>
</dbReference>
<dbReference type="PANTHER" id="PTHR42878:SF12">
    <property type="entry name" value="SENSOR HISTIDINE KINASE YCBM"/>
    <property type="match status" value="1"/>
</dbReference>
<feature type="domain" description="Histidine kinase" evidence="9">
    <location>
        <begin position="85"/>
        <end position="299"/>
    </location>
</feature>
<dbReference type="EMBL" id="AWEZ01000067">
    <property type="protein sequence ID" value="ERL06345.1"/>
    <property type="molecule type" value="Genomic_DNA"/>
</dbReference>
<dbReference type="Pfam" id="PF02518">
    <property type="entry name" value="HATPase_c"/>
    <property type="match status" value="1"/>
</dbReference>
<accession>U2TIR6</accession>
<dbReference type="PATRIC" id="fig|1125712.3.peg.2249"/>
<dbReference type="RefSeq" id="WP_021727118.1">
    <property type="nucleotide sequence ID" value="NZ_AWEZ01000067.1"/>
</dbReference>
<keyword evidence="7" id="KW-0902">Two-component regulatory system</keyword>
<dbReference type="SMART" id="SM00388">
    <property type="entry name" value="HisKA"/>
    <property type="match status" value="1"/>
</dbReference>
<keyword evidence="11" id="KW-1185">Reference proteome</keyword>
<comment type="subcellular location">
    <subcellularLocation>
        <location evidence="2">Cell membrane</location>
    </subcellularLocation>
</comment>
<gene>
    <name evidence="10" type="ORF">HMPREF1316_1253</name>
</gene>
<dbReference type="Gene3D" id="3.30.565.10">
    <property type="entry name" value="Histidine kinase-like ATPase, C-terminal domain"/>
    <property type="match status" value="1"/>
</dbReference>
<dbReference type="EC" id="2.7.13.3" evidence="3"/>
<evidence type="ECO:0000256" key="2">
    <source>
        <dbReference type="ARBA" id="ARBA00004236"/>
    </source>
</evidence>
<dbReference type="InterPro" id="IPR004358">
    <property type="entry name" value="Sig_transdc_His_kin-like_C"/>
</dbReference>
<evidence type="ECO:0000256" key="7">
    <source>
        <dbReference type="ARBA" id="ARBA00023012"/>
    </source>
</evidence>
<dbReference type="GO" id="GO:0007234">
    <property type="term" value="P:osmosensory signaling via phosphorelay pathway"/>
    <property type="evidence" value="ECO:0007669"/>
    <property type="project" value="TreeGrafter"/>
</dbReference>
<dbReference type="SMART" id="SM00387">
    <property type="entry name" value="HATPase_c"/>
    <property type="match status" value="1"/>
</dbReference>
<dbReference type="InterPro" id="IPR003661">
    <property type="entry name" value="HisK_dim/P_dom"/>
</dbReference>
<reference evidence="10 11" key="1">
    <citation type="submission" date="2013-08" db="EMBL/GenBank/DDBJ databases">
        <authorList>
            <person name="Durkin A.S."/>
            <person name="Haft D.R."/>
            <person name="McCorrison J."/>
            <person name="Torralba M."/>
            <person name="Gillis M."/>
            <person name="Haft D.H."/>
            <person name="Methe B."/>
            <person name="Sutton G."/>
            <person name="Nelson K.E."/>
        </authorList>
    </citation>
    <scope>NUCLEOTIDE SEQUENCE [LARGE SCALE GENOMIC DNA]</scope>
    <source>
        <strain evidence="10 11">F0195</strain>
    </source>
</reference>
<keyword evidence="4" id="KW-0597">Phosphoprotein</keyword>
<organism evidence="10 11">
    <name type="scientific">Olsenella profusa F0195</name>
    <dbReference type="NCBI Taxonomy" id="1125712"/>
    <lineage>
        <taxon>Bacteria</taxon>
        <taxon>Bacillati</taxon>
        <taxon>Actinomycetota</taxon>
        <taxon>Coriobacteriia</taxon>
        <taxon>Coriobacteriales</taxon>
        <taxon>Atopobiaceae</taxon>
        <taxon>Olsenella</taxon>
    </lineage>
</organism>
<comment type="caution">
    <text evidence="10">The sequence shown here is derived from an EMBL/GenBank/DDBJ whole genome shotgun (WGS) entry which is preliminary data.</text>
</comment>
<dbReference type="eggNOG" id="COG0642">
    <property type="taxonomic scope" value="Bacteria"/>
</dbReference>
<name>U2TIR6_9ACTN</name>
<keyword evidence="6" id="KW-0418">Kinase</keyword>
<dbReference type="InterPro" id="IPR003594">
    <property type="entry name" value="HATPase_dom"/>
</dbReference>
<evidence type="ECO:0000313" key="11">
    <source>
        <dbReference type="Proteomes" id="UP000016638"/>
    </source>
</evidence>